<evidence type="ECO:0000259" key="1">
    <source>
        <dbReference type="Pfam" id="PF08388"/>
    </source>
</evidence>
<dbReference type="AlphaFoldDB" id="T1C0A0"/>
<accession>T1C0A0</accession>
<dbReference type="EMBL" id="AUZX01003315">
    <property type="protein sequence ID" value="EQD74253.1"/>
    <property type="molecule type" value="Genomic_DNA"/>
</dbReference>
<dbReference type="SUPFAM" id="SSF56672">
    <property type="entry name" value="DNA/RNA polymerases"/>
    <property type="match status" value="1"/>
</dbReference>
<reference evidence="2" key="1">
    <citation type="submission" date="2013-08" db="EMBL/GenBank/DDBJ databases">
        <authorList>
            <person name="Mendez C."/>
            <person name="Richter M."/>
            <person name="Ferrer M."/>
            <person name="Sanchez J."/>
        </authorList>
    </citation>
    <scope>NUCLEOTIDE SEQUENCE</scope>
</reference>
<dbReference type="InterPro" id="IPR013597">
    <property type="entry name" value="Mat_intron_G2"/>
</dbReference>
<evidence type="ECO:0000313" key="2">
    <source>
        <dbReference type="EMBL" id="EQD74253.1"/>
    </source>
</evidence>
<keyword evidence="2" id="KW-0548">Nucleotidyltransferase</keyword>
<gene>
    <name evidence="2" type="ORF">B1A_04556</name>
</gene>
<proteinExistence type="predicted"/>
<feature type="domain" description="Group II intron maturase-specific" evidence="1">
    <location>
        <begin position="85"/>
        <end position="163"/>
    </location>
</feature>
<keyword evidence="2" id="KW-0695">RNA-directed DNA polymerase</keyword>
<keyword evidence="2" id="KW-0808">Transferase</keyword>
<dbReference type="PANTHER" id="PTHR34047:SF3">
    <property type="entry name" value="BLR2052 PROTEIN"/>
    <property type="match status" value="1"/>
</dbReference>
<sequence>AVVHCKSEAQAQMVRAEIAQRFEKVGLELHPGKTHIVYCKDSNRRGSYEHERFTFLGFTFAPRAARNKEGKTFVSFSPAASDEALKAFRHKVRTWRLHRWNNADLRDLAERINSVVRGWINYYGRFYRAKLIPTLSHINEYLIRWAMGKYKWLRHRRAKARMWLRTVATRESTLFVHWQSGVRI</sequence>
<dbReference type="PANTHER" id="PTHR34047">
    <property type="entry name" value="NUCLEAR INTRON MATURASE 1, MITOCHONDRIAL-RELATED"/>
    <property type="match status" value="1"/>
</dbReference>
<comment type="caution">
    <text evidence="2">The sequence shown here is derived from an EMBL/GenBank/DDBJ whole genome shotgun (WGS) entry which is preliminary data.</text>
</comment>
<name>T1C0A0_9ZZZZ</name>
<dbReference type="GO" id="GO:0003964">
    <property type="term" value="F:RNA-directed DNA polymerase activity"/>
    <property type="evidence" value="ECO:0007669"/>
    <property type="project" value="UniProtKB-KW"/>
</dbReference>
<dbReference type="InterPro" id="IPR043502">
    <property type="entry name" value="DNA/RNA_pol_sf"/>
</dbReference>
<dbReference type="Pfam" id="PF08388">
    <property type="entry name" value="GIIM"/>
    <property type="match status" value="1"/>
</dbReference>
<dbReference type="InterPro" id="IPR051083">
    <property type="entry name" value="GrpII_Intron_Splice-Mob/Def"/>
</dbReference>
<organism evidence="2">
    <name type="scientific">mine drainage metagenome</name>
    <dbReference type="NCBI Taxonomy" id="410659"/>
    <lineage>
        <taxon>unclassified sequences</taxon>
        <taxon>metagenomes</taxon>
        <taxon>ecological metagenomes</taxon>
    </lineage>
</organism>
<feature type="non-terminal residue" evidence="2">
    <location>
        <position position="1"/>
    </location>
</feature>
<protein>
    <submittedName>
        <fullName evidence="2">RNA-directed DNA polymerase (Reverse transcriptase)</fullName>
    </submittedName>
</protein>
<reference evidence="2" key="2">
    <citation type="journal article" date="2014" name="ISME J.">
        <title>Microbial stratification in low pH oxic and suboxic macroscopic growths along an acid mine drainage.</title>
        <authorList>
            <person name="Mendez-Garcia C."/>
            <person name="Mesa V."/>
            <person name="Sprenger R.R."/>
            <person name="Richter M."/>
            <person name="Diez M.S."/>
            <person name="Solano J."/>
            <person name="Bargiela R."/>
            <person name="Golyshina O.V."/>
            <person name="Manteca A."/>
            <person name="Ramos J.L."/>
            <person name="Gallego J.R."/>
            <person name="Llorente I."/>
            <person name="Martins Dos Santos V.A."/>
            <person name="Jensen O.N."/>
            <person name="Pelaez A.I."/>
            <person name="Sanchez J."/>
            <person name="Ferrer M."/>
        </authorList>
    </citation>
    <scope>NUCLEOTIDE SEQUENCE</scope>
</reference>